<keyword evidence="3" id="KW-1185">Reference proteome</keyword>
<reference evidence="2" key="1">
    <citation type="submission" date="2023-07" db="EMBL/GenBank/DDBJ databases">
        <authorList>
            <consortium name="AG Swart"/>
            <person name="Singh M."/>
            <person name="Singh A."/>
            <person name="Seah K."/>
            <person name="Emmerich C."/>
        </authorList>
    </citation>
    <scope>NUCLEOTIDE SEQUENCE</scope>
    <source>
        <strain evidence="2">DP1</strain>
    </source>
</reference>
<dbReference type="Proteomes" id="UP001295684">
    <property type="component" value="Unassembled WGS sequence"/>
</dbReference>
<feature type="region of interest" description="Disordered" evidence="1">
    <location>
        <begin position="763"/>
        <end position="814"/>
    </location>
</feature>
<gene>
    <name evidence="2" type="ORF">ECRASSUSDP1_LOCUS23649</name>
</gene>
<dbReference type="Gene3D" id="2.30.29.30">
    <property type="entry name" value="Pleckstrin-homology domain (PH domain)/Phosphotyrosine-binding domain (PTB)"/>
    <property type="match status" value="1"/>
</dbReference>
<dbReference type="AlphaFoldDB" id="A0AAD1Y1N6"/>
<evidence type="ECO:0000313" key="3">
    <source>
        <dbReference type="Proteomes" id="UP001295684"/>
    </source>
</evidence>
<comment type="caution">
    <text evidence="2">The sequence shown here is derived from an EMBL/GenBank/DDBJ whole genome shotgun (WGS) entry which is preliminary data.</text>
</comment>
<evidence type="ECO:0008006" key="4">
    <source>
        <dbReference type="Google" id="ProtNLM"/>
    </source>
</evidence>
<organism evidence="2 3">
    <name type="scientific">Euplotes crassus</name>
    <dbReference type="NCBI Taxonomy" id="5936"/>
    <lineage>
        <taxon>Eukaryota</taxon>
        <taxon>Sar</taxon>
        <taxon>Alveolata</taxon>
        <taxon>Ciliophora</taxon>
        <taxon>Intramacronucleata</taxon>
        <taxon>Spirotrichea</taxon>
        <taxon>Hypotrichia</taxon>
        <taxon>Euplotida</taxon>
        <taxon>Euplotidae</taxon>
        <taxon>Moneuplotes</taxon>
    </lineage>
</organism>
<feature type="compositionally biased region" description="Basic and acidic residues" evidence="1">
    <location>
        <begin position="787"/>
        <end position="808"/>
    </location>
</feature>
<proteinExistence type="predicted"/>
<feature type="compositionally biased region" description="Polar residues" evidence="1">
    <location>
        <begin position="868"/>
        <end position="895"/>
    </location>
</feature>
<feature type="compositionally biased region" description="Polar residues" evidence="1">
    <location>
        <begin position="686"/>
        <end position="707"/>
    </location>
</feature>
<feature type="compositionally biased region" description="Basic and acidic residues" evidence="1">
    <location>
        <begin position="765"/>
        <end position="777"/>
    </location>
</feature>
<evidence type="ECO:0000313" key="2">
    <source>
        <dbReference type="EMBL" id="CAI2382180.1"/>
    </source>
</evidence>
<feature type="compositionally biased region" description="Polar residues" evidence="1">
    <location>
        <begin position="732"/>
        <end position="742"/>
    </location>
</feature>
<dbReference type="EMBL" id="CAMPGE010024332">
    <property type="protein sequence ID" value="CAI2382180.1"/>
    <property type="molecule type" value="Genomic_DNA"/>
</dbReference>
<feature type="region of interest" description="Disordered" evidence="1">
    <location>
        <begin position="843"/>
        <end position="895"/>
    </location>
</feature>
<name>A0AAD1Y1N6_EUPCR</name>
<sequence>MVLEGQQEGPADWRKKNCILTEQTIYFFNKNDDVMNTEPISFSLLTTAAVYKGNNPGYRSKIQICRTPYIYFVELKFKSKRRIITMNSKTKAKDWVKTINLRHNYLRVADGCNTAQRKKLNQWMEQMDSNNGIIELHLSMITDETYPILKKFLKNAHIRVPNIYVKEEKFKEIRKIAGAKEIDEEEYNTKKFNWDTDISKKGMNVQKMMDLILDLPKENDQNGKSTKRGKALKRFKDIIIHYMTNTNHKANFKYEQLSDSFEVASDNSYIGDLVDKEPENYDDSEEDDYLWQKNQTLLNNEELFKAAERNDLFTLEVLCEGYNKIGIDIPERVKQKVWQLKNEARYVTENLVKVVNMDTENDHELNDLLDICLSKAKNIGMRGELIDIGYAIKDFRDRATSELIDIPKKNCNFKQEEFSEMEFFQIFDKKETYSDTNFAKIFENGNLLDNLNQVITGDKNGVKDESLTSESQSEVSVSNTTSKGYITCNVCKNHISISKYKEHSAKETMRSRIGSTHLSHTSNISKFPASNRSGDRFRPSVLSGVLNNPKGISRQMESFGNLEIENKKISSELSKKFMKTVQKNDKNRLLSRTSNNGDIDGDSPNLKGPVTNNFAFDPRKEKQQHLYNFENHSFGKKDSFKMRQMPPELPTKDELRLSGLPKSNRRSQLFIQLFNQSNIKEESKDPTTTINDEMNKNCSGYQSSNDSTIHKDEEGGSSKVPKFLKPAPAPTRNPSRPNLKTSNIELDNVLHKNASQVLLIRKHKTETEEGAKKDEITVSKPRTFENLTEKEAKDHQFEEDKGQEPHPEEAEEDDILDQDEIFLGSPIKQLNLLKHQSQPSFKSLKNAEPIQDFKKDADQSPYKKGADNSYSTVRRSSAKNSEQDSSVNPSTIRNTKLTLLEIMEQKISKTNRSNLSKKVLSKAENKEILNKKLDVAFDALPSSSDEPNDEEYY</sequence>
<feature type="region of interest" description="Disordered" evidence="1">
    <location>
        <begin position="680"/>
        <end position="742"/>
    </location>
</feature>
<evidence type="ECO:0000256" key="1">
    <source>
        <dbReference type="SAM" id="MobiDB-lite"/>
    </source>
</evidence>
<dbReference type="InterPro" id="IPR011993">
    <property type="entry name" value="PH-like_dom_sf"/>
</dbReference>
<protein>
    <recommendedName>
        <fullName evidence="4">PH domain-containing protein</fullName>
    </recommendedName>
</protein>
<accession>A0AAD1Y1N6</accession>